<dbReference type="PROSITE" id="PS51645">
    <property type="entry name" value="PHR_CRY_ALPHA_BETA"/>
    <property type="match status" value="1"/>
</dbReference>
<feature type="binding site" evidence="5">
    <location>
        <begin position="344"/>
        <end position="346"/>
    </location>
    <ligand>
        <name>FAD</name>
        <dbReference type="ChEBI" id="CHEBI:57692"/>
    </ligand>
</feature>
<dbReference type="GO" id="GO:0009416">
    <property type="term" value="P:response to light stimulus"/>
    <property type="evidence" value="ECO:0007669"/>
    <property type="project" value="TreeGrafter"/>
</dbReference>
<dbReference type="PANTHER" id="PTHR11455">
    <property type="entry name" value="CRYPTOCHROME"/>
    <property type="match status" value="1"/>
</dbReference>
<dbReference type="PANTHER" id="PTHR11455:SF9">
    <property type="entry name" value="CRYPTOCHROME CIRCADIAN CLOCK 5 ISOFORM X1"/>
    <property type="match status" value="1"/>
</dbReference>
<comment type="caution">
    <text evidence="9">The sequence shown here is derived from an EMBL/GenBank/DDBJ whole genome shotgun (WGS) entry which is preliminary data.</text>
</comment>
<protein>
    <submittedName>
        <fullName evidence="9">Deoxyribodipyrimidine photo-lyase</fullName>
    </submittedName>
</protein>
<dbReference type="SUPFAM" id="SSF48173">
    <property type="entry name" value="Cryptochrome/photolyase FAD-binding domain"/>
    <property type="match status" value="1"/>
</dbReference>
<evidence type="ECO:0000256" key="2">
    <source>
        <dbReference type="ARBA" id="ARBA00022630"/>
    </source>
</evidence>
<evidence type="ECO:0000256" key="3">
    <source>
        <dbReference type="ARBA" id="ARBA00022827"/>
    </source>
</evidence>
<dbReference type="GO" id="GO:0003677">
    <property type="term" value="F:DNA binding"/>
    <property type="evidence" value="ECO:0007669"/>
    <property type="project" value="TreeGrafter"/>
</dbReference>
<organism evidence="9">
    <name type="scientific">Thermodesulfobacterium geofontis</name>
    <dbReference type="NCBI Taxonomy" id="1295609"/>
    <lineage>
        <taxon>Bacteria</taxon>
        <taxon>Pseudomonadati</taxon>
        <taxon>Thermodesulfobacteriota</taxon>
        <taxon>Thermodesulfobacteria</taxon>
        <taxon>Thermodesulfobacteriales</taxon>
        <taxon>Thermodesulfobacteriaceae</taxon>
        <taxon>Thermodesulfobacterium</taxon>
    </lineage>
</organism>
<dbReference type="PROSITE" id="PS00691">
    <property type="entry name" value="DNA_PHOTOLYASES_1_2"/>
    <property type="match status" value="1"/>
</dbReference>
<dbReference type="Pfam" id="PF03441">
    <property type="entry name" value="FAD_binding_7"/>
    <property type="match status" value="1"/>
</dbReference>
<feature type="domain" description="Photolyase/cryptochrome alpha/beta" evidence="8">
    <location>
        <begin position="3"/>
        <end position="128"/>
    </location>
</feature>
<dbReference type="Gene3D" id="3.40.50.620">
    <property type="entry name" value="HUPs"/>
    <property type="match status" value="1"/>
</dbReference>
<dbReference type="AlphaFoldDB" id="A0A7C4NVI5"/>
<comment type="cofactor">
    <cofactor evidence="1">
        <name>(6R)-5,10-methylene-5,6,7,8-tetrahydrofolate</name>
        <dbReference type="ChEBI" id="CHEBI:15636"/>
    </cofactor>
</comment>
<feature type="site" description="Electron transfer via tryptophanyl radical" evidence="6">
    <location>
        <position position="331"/>
    </location>
</feature>
<feature type="site" description="Electron transfer via tryptophanyl radical" evidence="6">
    <location>
        <position position="354"/>
    </location>
</feature>
<dbReference type="InterPro" id="IPR002081">
    <property type="entry name" value="Cryptochrome/DNA_photolyase_1"/>
</dbReference>
<sequence length="438" mass="53447">MFNRVLFLFYRDLRIKDNTAFIKACEDSKEIVPLYILERHNFNKYSFEFVISALGYVNFELNKLGSFLYLVERGFNEETFEFLREKIGFDAIYLSKDYLWSFEEKEKLLRNFCREKGIELRFFEGNFLVSPNLISQTKVFTPFFKKWSAYLGEIRRKDFNFSKLNTPILELNKFEDFEFSKKVRLDLIEWGFKRLESFDFDVYDEKRDLLYCDGTSKLSAYINYGVISIYDVYEKVKNSKSSQFLRELAFREFWYHIRMHFPETRNLEFQEKTRNIEWLYREDWIRKFENAETGYPIVDAGIRCLKTEGWLHNRLRMILASFFTKTLLHDWRIGEEFFKDYLVDYDEVLNIQNWQWSASVGADPRPLRIFNPMIQSSKFDPYCEFIKKYLPELKDEDCRKIHDPLKYKLKYYTPMVDFYAQKELAIRKYKKFFDIIFF</sequence>
<dbReference type="InterPro" id="IPR036134">
    <property type="entry name" value="Crypto/Photolyase_FAD-like_sf"/>
</dbReference>
<dbReference type="EMBL" id="DSZN01000041">
    <property type="protein sequence ID" value="HGQ85205.1"/>
    <property type="molecule type" value="Genomic_DNA"/>
</dbReference>
<feature type="site" description="Electron transfer via tryptophanyl radical" evidence="6">
    <location>
        <position position="278"/>
    </location>
</feature>
<keyword evidence="2 5" id="KW-0285">Flavoprotein</keyword>
<dbReference type="InterPro" id="IPR005101">
    <property type="entry name" value="Cryptochr/Photolyase_FAD-bd"/>
</dbReference>
<evidence type="ECO:0000256" key="7">
    <source>
        <dbReference type="RuleBase" id="RU004182"/>
    </source>
</evidence>
<dbReference type="Gene3D" id="1.25.40.80">
    <property type="match status" value="1"/>
</dbReference>
<dbReference type="InterPro" id="IPR014729">
    <property type="entry name" value="Rossmann-like_a/b/a_fold"/>
</dbReference>
<keyword evidence="3 5" id="KW-0274">FAD</keyword>
<feature type="binding site" evidence="5">
    <location>
        <position position="203"/>
    </location>
    <ligand>
        <name>FAD</name>
        <dbReference type="ChEBI" id="CHEBI:57692"/>
    </ligand>
</feature>
<keyword evidence="9" id="KW-0456">Lyase</keyword>
<dbReference type="InterPro" id="IPR036155">
    <property type="entry name" value="Crypto/Photolyase_N_sf"/>
</dbReference>
<name>A0A7C4NVI5_9BACT</name>
<dbReference type="GO" id="GO:0071949">
    <property type="term" value="F:FAD binding"/>
    <property type="evidence" value="ECO:0007669"/>
    <property type="project" value="TreeGrafter"/>
</dbReference>
<comment type="similarity">
    <text evidence="7">Belongs to the DNA photolyase family.</text>
</comment>
<reference evidence="9" key="1">
    <citation type="journal article" date="2020" name="mSystems">
        <title>Genome- and Community-Level Interaction Insights into Carbon Utilization and Element Cycling Functions of Hydrothermarchaeota in Hydrothermal Sediment.</title>
        <authorList>
            <person name="Zhou Z."/>
            <person name="Liu Y."/>
            <person name="Xu W."/>
            <person name="Pan J."/>
            <person name="Luo Z.H."/>
            <person name="Li M."/>
        </authorList>
    </citation>
    <scope>NUCLEOTIDE SEQUENCE [LARGE SCALE GENOMIC DNA]</scope>
    <source>
        <strain evidence="9">SpSt-6</strain>
    </source>
</reference>
<dbReference type="GO" id="GO:0006139">
    <property type="term" value="P:nucleobase-containing compound metabolic process"/>
    <property type="evidence" value="ECO:0007669"/>
    <property type="project" value="UniProtKB-ARBA"/>
</dbReference>
<comment type="cofactor">
    <cofactor evidence="5">
        <name>FAD</name>
        <dbReference type="ChEBI" id="CHEBI:57692"/>
    </cofactor>
    <text evidence="5">Binds 1 FAD per subunit.</text>
</comment>
<evidence type="ECO:0000256" key="4">
    <source>
        <dbReference type="ARBA" id="ARBA00022991"/>
    </source>
</evidence>
<feature type="binding site" evidence="5">
    <location>
        <begin position="215"/>
        <end position="219"/>
    </location>
    <ligand>
        <name>FAD</name>
        <dbReference type="ChEBI" id="CHEBI:57692"/>
    </ligand>
</feature>
<feature type="binding site" evidence="5">
    <location>
        <position position="244"/>
    </location>
    <ligand>
        <name>FAD</name>
        <dbReference type="ChEBI" id="CHEBI:57692"/>
    </ligand>
</feature>
<dbReference type="InterPro" id="IPR006050">
    <property type="entry name" value="DNA_photolyase_N"/>
</dbReference>
<accession>A0A7C4NVI5</accession>
<evidence type="ECO:0000256" key="1">
    <source>
        <dbReference type="ARBA" id="ARBA00001932"/>
    </source>
</evidence>
<dbReference type="PRINTS" id="PR00147">
    <property type="entry name" value="DNAPHOTLYASE"/>
</dbReference>
<dbReference type="Gene3D" id="1.10.579.10">
    <property type="entry name" value="DNA Cyclobutane Dipyrimidine Photolyase, subunit A, domain 3"/>
    <property type="match status" value="1"/>
</dbReference>
<evidence type="ECO:0000259" key="8">
    <source>
        <dbReference type="PROSITE" id="PS51645"/>
    </source>
</evidence>
<evidence type="ECO:0000256" key="5">
    <source>
        <dbReference type="PIRSR" id="PIRSR602081-1"/>
    </source>
</evidence>
<gene>
    <name evidence="9" type="ORF">ENT66_02180</name>
</gene>
<evidence type="ECO:0000313" key="9">
    <source>
        <dbReference type="EMBL" id="HGQ85205.1"/>
    </source>
</evidence>
<dbReference type="GO" id="GO:0006950">
    <property type="term" value="P:response to stress"/>
    <property type="evidence" value="ECO:0007669"/>
    <property type="project" value="UniProtKB-ARBA"/>
</dbReference>
<evidence type="ECO:0000256" key="6">
    <source>
        <dbReference type="PIRSR" id="PIRSR602081-2"/>
    </source>
</evidence>
<dbReference type="InterPro" id="IPR018394">
    <property type="entry name" value="DNA_photolyase_1_CS_C"/>
</dbReference>
<dbReference type="Pfam" id="PF00875">
    <property type="entry name" value="DNA_photolyase"/>
    <property type="match status" value="1"/>
</dbReference>
<dbReference type="SUPFAM" id="SSF52425">
    <property type="entry name" value="Cryptochrome/photolyase, N-terminal domain"/>
    <property type="match status" value="1"/>
</dbReference>
<dbReference type="GO" id="GO:0003904">
    <property type="term" value="F:deoxyribodipyrimidine photo-lyase activity"/>
    <property type="evidence" value="ECO:0007669"/>
    <property type="project" value="TreeGrafter"/>
</dbReference>
<proteinExistence type="inferred from homology"/>
<keyword evidence="4 7" id="KW-0157">Chromophore</keyword>